<comment type="caution">
    <text evidence="1">The sequence shown here is derived from an EMBL/GenBank/DDBJ whole genome shotgun (WGS) entry which is preliminary data.</text>
</comment>
<keyword evidence="2" id="KW-1185">Reference proteome</keyword>
<evidence type="ECO:0000313" key="1">
    <source>
        <dbReference type="EMBL" id="GMA86096.1"/>
    </source>
</evidence>
<sequence>MALVTDEQDLEVVAGEPARLVVHLRDQRAGRVDRARLQPQSVLVHRRRHAVRREHDRRALRHLVGLVDEDRPALLERAHDVHVVHDLLAHVDRGAVEVERLLDGLHGSVDAGAVATRCSEQDALGGVGHVPMVSVRVRRLHR</sequence>
<accession>A0ABQ6JD32</accession>
<proteinExistence type="predicted"/>
<evidence type="ECO:0000313" key="2">
    <source>
        <dbReference type="Proteomes" id="UP001157017"/>
    </source>
</evidence>
<dbReference type="Proteomes" id="UP001157017">
    <property type="component" value="Unassembled WGS sequence"/>
</dbReference>
<protein>
    <submittedName>
        <fullName evidence="1">Uncharacterized protein</fullName>
    </submittedName>
</protein>
<name>A0ABQ6JD32_9ACTN</name>
<reference evidence="2" key="1">
    <citation type="journal article" date="2019" name="Int. J. Syst. Evol. Microbiol.">
        <title>The Global Catalogue of Microorganisms (GCM) 10K type strain sequencing project: providing services to taxonomists for standard genome sequencing and annotation.</title>
        <authorList>
            <consortium name="The Broad Institute Genomics Platform"/>
            <consortium name="The Broad Institute Genome Sequencing Center for Infectious Disease"/>
            <person name="Wu L."/>
            <person name="Ma J."/>
        </authorList>
    </citation>
    <scope>NUCLEOTIDE SEQUENCE [LARGE SCALE GENOMIC DNA]</scope>
    <source>
        <strain evidence="2">NBRC 108730</strain>
    </source>
</reference>
<organism evidence="1 2">
    <name type="scientific">Angustibacter aerolatus</name>
    <dbReference type="NCBI Taxonomy" id="1162965"/>
    <lineage>
        <taxon>Bacteria</taxon>
        <taxon>Bacillati</taxon>
        <taxon>Actinomycetota</taxon>
        <taxon>Actinomycetes</taxon>
        <taxon>Kineosporiales</taxon>
        <taxon>Kineosporiaceae</taxon>
    </lineage>
</organism>
<gene>
    <name evidence="1" type="ORF">GCM10025868_13460</name>
</gene>
<dbReference type="EMBL" id="BSUZ01000001">
    <property type="protein sequence ID" value="GMA86096.1"/>
    <property type="molecule type" value="Genomic_DNA"/>
</dbReference>